<feature type="domain" description="Pyruvate flavodoxin/ferredoxin oxidoreductase pyrimidine binding" evidence="3">
    <location>
        <begin position="185"/>
        <end position="415"/>
    </location>
</feature>
<dbReference type="STRING" id="43775.SAMN04489760_1473"/>
<dbReference type="Gene3D" id="3.40.50.920">
    <property type="match status" value="1"/>
</dbReference>
<evidence type="ECO:0000256" key="1">
    <source>
        <dbReference type="ARBA" id="ARBA00023002"/>
    </source>
</evidence>
<dbReference type="Proteomes" id="UP000198744">
    <property type="component" value="Unassembled WGS sequence"/>
</dbReference>
<dbReference type="EMBL" id="FOBS01000047">
    <property type="protein sequence ID" value="SEM78322.1"/>
    <property type="molecule type" value="Genomic_DNA"/>
</dbReference>
<dbReference type="SUPFAM" id="SSF52922">
    <property type="entry name" value="TK C-terminal domain-like"/>
    <property type="match status" value="1"/>
</dbReference>
<sequence length="552" mass="60009">MECNILVGGQAGQGLASIEKELTDLLFRLGYCFFATKFYMSRIRGGHNDHLFRVAERPVHALSGESWDVLVALDEETERRFKKDLSEGGICLSLEKIREIETRAKEEFSKAAMGNSLLVGLLLRVLGVQSEGLKGVVREEDKPAALLAGMSLAERWGMADRFFLRPQAGGSFKFDGNSALGFGSLLGGCQFVAAYPMTPATSLMLYLAKAALEMPVHFEQAEDEIAAINMALGASYAGLRSMVATSGGGFALMTEGVSLAGMTETPLVIVVAQRPGPSTGLPTRTEQGDLNCVLFAGQGEFPRLIYAPGSLEEAIDLGRRSFEMADRYQIPVFILTDQYLADSIQLLEDRPGLTVSSHPYEILDASYRRYALTPDGLSPLTYPGLGEALVRVDSDEHTEEGTITEDLELRVQMMDKRLRKGRHLEEAAIPPTLFGEKDAGVYLICWGSNREIVAEVVDRLSAEGISVAALHFSQVYPLTPEMVAGFPLAGKRLIAVENNATGQFAGLLKRELSLETDDSILKYNGLCFSVKELCGEIRAKIFLPGGGTDGPQ</sequence>
<dbReference type="InterPro" id="IPR029061">
    <property type="entry name" value="THDP-binding"/>
</dbReference>
<dbReference type="SUPFAM" id="SSF52518">
    <property type="entry name" value="Thiamin diphosphate-binding fold (THDP-binding)"/>
    <property type="match status" value="1"/>
</dbReference>
<dbReference type="PANTHER" id="PTHR32154">
    <property type="entry name" value="PYRUVATE-FLAVODOXIN OXIDOREDUCTASE-RELATED"/>
    <property type="match status" value="1"/>
</dbReference>
<feature type="domain" description="Pyruvate/ketoisovalerate oxidoreductase catalytic" evidence="2">
    <location>
        <begin position="11"/>
        <end position="92"/>
    </location>
</feature>
<dbReference type="Pfam" id="PF01558">
    <property type="entry name" value="POR"/>
    <property type="match status" value="1"/>
</dbReference>
<dbReference type="AlphaFoldDB" id="A0A1H8B610"/>
<evidence type="ECO:0000313" key="4">
    <source>
        <dbReference type="EMBL" id="SEM78322.1"/>
    </source>
</evidence>
<dbReference type="InterPro" id="IPR050722">
    <property type="entry name" value="Pyruvate:ferred/Flavod_OxRd"/>
</dbReference>
<reference evidence="4 5" key="1">
    <citation type="submission" date="2016-10" db="EMBL/GenBank/DDBJ databases">
        <authorList>
            <person name="de Groot N.N."/>
        </authorList>
    </citation>
    <scope>NUCLEOTIDE SEQUENCE [LARGE SCALE GENOMIC DNA]</scope>
    <source>
        <strain evidence="4 5">DSM 8423</strain>
    </source>
</reference>
<dbReference type="GO" id="GO:0016903">
    <property type="term" value="F:oxidoreductase activity, acting on the aldehyde or oxo group of donors"/>
    <property type="evidence" value="ECO:0007669"/>
    <property type="project" value="InterPro"/>
</dbReference>
<evidence type="ECO:0000259" key="2">
    <source>
        <dbReference type="Pfam" id="PF01558"/>
    </source>
</evidence>
<keyword evidence="5" id="KW-1185">Reference proteome</keyword>
<protein>
    <submittedName>
        <fullName evidence="4">2-oxoglutarate ferredoxin oxidoreductase subunit alpha</fullName>
    </submittedName>
</protein>
<accession>A0A1H8B610</accession>
<keyword evidence="1" id="KW-0560">Oxidoreductase</keyword>
<dbReference type="InterPro" id="IPR002869">
    <property type="entry name" value="Pyrv_flavodox_OxRed_cen"/>
</dbReference>
<dbReference type="FunFam" id="3.40.50.970:FF:000022">
    <property type="entry name" value="2-oxoglutarate ferredoxin oxidoreductase alpha subunit"/>
    <property type="match status" value="1"/>
</dbReference>
<dbReference type="CDD" id="cd07034">
    <property type="entry name" value="TPP_PYR_PFOR_IOR-alpha_like"/>
    <property type="match status" value="1"/>
</dbReference>
<dbReference type="GO" id="GO:0006979">
    <property type="term" value="P:response to oxidative stress"/>
    <property type="evidence" value="ECO:0007669"/>
    <property type="project" value="TreeGrafter"/>
</dbReference>
<dbReference type="NCBIfam" id="TIGR03710">
    <property type="entry name" value="OAFO_sf"/>
    <property type="match status" value="1"/>
</dbReference>
<dbReference type="SUPFAM" id="SSF53323">
    <property type="entry name" value="Pyruvate-ferredoxin oxidoreductase, PFOR, domain III"/>
    <property type="match status" value="1"/>
</dbReference>
<dbReference type="PANTHER" id="PTHR32154:SF20">
    <property type="entry name" value="2-OXOGLUTARATE OXIDOREDUCTASE SUBUNIT KORA"/>
    <property type="match status" value="1"/>
</dbReference>
<proteinExistence type="predicted"/>
<dbReference type="Gene3D" id="3.40.920.10">
    <property type="entry name" value="Pyruvate-ferredoxin oxidoreductase, PFOR, domain III"/>
    <property type="match status" value="1"/>
</dbReference>
<dbReference type="InterPro" id="IPR002880">
    <property type="entry name" value="Pyrv_Fd/Flavodoxin_OxRdtase_N"/>
</dbReference>
<name>A0A1H8B610_9BACT</name>
<evidence type="ECO:0000259" key="3">
    <source>
        <dbReference type="Pfam" id="PF01855"/>
    </source>
</evidence>
<gene>
    <name evidence="4" type="ORF">SAMN04489760_1473</name>
</gene>
<evidence type="ECO:0000313" key="5">
    <source>
        <dbReference type="Proteomes" id="UP000198744"/>
    </source>
</evidence>
<dbReference type="InterPro" id="IPR009014">
    <property type="entry name" value="Transketo_C/PFOR_II"/>
</dbReference>
<dbReference type="InterPro" id="IPR019752">
    <property type="entry name" value="Pyrv/ketoisovalerate_OxRed_cat"/>
</dbReference>
<dbReference type="Gene3D" id="3.40.50.970">
    <property type="match status" value="1"/>
</dbReference>
<dbReference type="InterPro" id="IPR022367">
    <property type="entry name" value="2-oxoacid/accept_OxRdtase_asu"/>
</dbReference>
<dbReference type="Pfam" id="PF01855">
    <property type="entry name" value="POR_N"/>
    <property type="match status" value="1"/>
</dbReference>
<dbReference type="RefSeq" id="WP_175476642.1">
    <property type="nucleotide sequence ID" value="NZ_FOBS01000047.1"/>
</dbReference>
<organism evidence="4 5">
    <name type="scientific">Syntrophus gentianae</name>
    <dbReference type="NCBI Taxonomy" id="43775"/>
    <lineage>
        <taxon>Bacteria</taxon>
        <taxon>Pseudomonadati</taxon>
        <taxon>Thermodesulfobacteriota</taxon>
        <taxon>Syntrophia</taxon>
        <taxon>Syntrophales</taxon>
        <taxon>Syntrophaceae</taxon>
        <taxon>Syntrophus</taxon>
    </lineage>
</organism>